<sequence>MRVNVKVHGLQFVVPCGEGSQTCLWLGLAVAQRYALAAPHGRCRTREDAHIKQGFFLPAAIVKSNGQVLRPEKRIAETCKDNETLTVQLQQEVPVNEIGTPQFTAWTASAFFPSQKRVDIPDHASDAKADSKSTAAKGDSAAEELKQYAHAEMLQQVNSGQFLTDMEVEAAFLYDWSRIRAEDIEKDPRERDLLQELLLSRFSELNAGYMHYATGSSELTYGMNGAEFSHFLHECELIRFHDANDQKVVEKVVSQTLRHDGLVAMSDRGTLSRVGFLHVLLRVVQAVSTSKAPLSETFDSVLKAQILPTITRLTSGPFRDHSHHDKMVAIFQEAKPKLLKLYAKYAQDHAPKPSIRKKTDNPEAEDGSATAPSTSPPVSSTWPLLLSAVGLKSMLYDCGIFCSGTPEEQEVMFDRAVDQSFSGMCEVERAEDRMLVFSEFLEVTARVALAVLENENELPPRDAIKLALEAVRSLPLKQEAPKARK</sequence>
<feature type="region of interest" description="Disordered" evidence="1">
    <location>
        <begin position="350"/>
        <end position="379"/>
    </location>
</feature>
<dbReference type="EMBL" id="JH159152">
    <property type="protein sequence ID" value="EGZ24323.1"/>
    <property type="molecule type" value="Genomic_DNA"/>
</dbReference>
<organism evidence="2 3">
    <name type="scientific">Phytophthora sojae (strain P6497)</name>
    <name type="common">Soybean stem and root rot agent</name>
    <name type="synonym">Phytophthora megasperma f. sp. glycines</name>
    <dbReference type="NCBI Taxonomy" id="1094619"/>
    <lineage>
        <taxon>Eukaryota</taxon>
        <taxon>Sar</taxon>
        <taxon>Stramenopiles</taxon>
        <taxon>Oomycota</taxon>
        <taxon>Peronosporomycetes</taxon>
        <taxon>Peronosporales</taxon>
        <taxon>Peronosporaceae</taxon>
        <taxon>Phytophthora</taxon>
    </lineage>
</organism>
<protein>
    <submittedName>
        <fullName evidence="2">Uncharacterized protein</fullName>
    </submittedName>
</protein>
<dbReference type="OMA" id="DCCRENE"/>
<evidence type="ECO:0000313" key="3">
    <source>
        <dbReference type="Proteomes" id="UP000002640"/>
    </source>
</evidence>
<feature type="compositionally biased region" description="Basic and acidic residues" evidence="1">
    <location>
        <begin position="350"/>
        <end position="361"/>
    </location>
</feature>
<dbReference type="InParanoid" id="G4YUD9"/>
<dbReference type="Proteomes" id="UP000002640">
    <property type="component" value="Unassembled WGS sequence"/>
</dbReference>
<dbReference type="KEGG" id="psoj:PHYSODRAFT_485048"/>
<feature type="compositionally biased region" description="Low complexity" evidence="1">
    <location>
        <begin position="368"/>
        <end position="379"/>
    </location>
</feature>
<name>G4YUD9_PHYSP</name>
<keyword evidence="3" id="KW-1185">Reference proteome</keyword>
<dbReference type="GeneID" id="20655838"/>
<accession>G4YUD9</accession>
<gene>
    <name evidence="2" type="ORF">PHYSODRAFT_485048</name>
</gene>
<dbReference type="AlphaFoldDB" id="G4YUD9"/>
<evidence type="ECO:0000313" key="2">
    <source>
        <dbReference type="EMBL" id="EGZ24323.1"/>
    </source>
</evidence>
<proteinExistence type="predicted"/>
<reference evidence="2 3" key="1">
    <citation type="journal article" date="2006" name="Science">
        <title>Phytophthora genome sequences uncover evolutionary origins and mechanisms of pathogenesis.</title>
        <authorList>
            <person name="Tyler B.M."/>
            <person name="Tripathy S."/>
            <person name="Zhang X."/>
            <person name="Dehal P."/>
            <person name="Jiang R.H."/>
            <person name="Aerts A."/>
            <person name="Arredondo F.D."/>
            <person name="Baxter L."/>
            <person name="Bensasson D."/>
            <person name="Beynon J.L."/>
            <person name="Chapman J."/>
            <person name="Damasceno C.M."/>
            <person name="Dorrance A.E."/>
            <person name="Dou D."/>
            <person name="Dickerman A.W."/>
            <person name="Dubchak I.L."/>
            <person name="Garbelotto M."/>
            <person name="Gijzen M."/>
            <person name="Gordon S.G."/>
            <person name="Govers F."/>
            <person name="Grunwald N.J."/>
            <person name="Huang W."/>
            <person name="Ivors K.L."/>
            <person name="Jones R.W."/>
            <person name="Kamoun S."/>
            <person name="Krampis K."/>
            <person name="Lamour K.H."/>
            <person name="Lee M.K."/>
            <person name="McDonald W.H."/>
            <person name="Medina M."/>
            <person name="Meijer H.J."/>
            <person name="Nordberg E.K."/>
            <person name="Maclean D.J."/>
            <person name="Ospina-Giraldo M.D."/>
            <person name="Morris P.F."/>
            <person name="Phuntumart V."/>
            <person name="Putnam N.H."/>
            <person name="Rash S."/>
            <person name="Rose J.K."/>
            <person name="Sakihama Y."/>
            <person name="Salamov A.A."/>
            <person name="Savidor A."/>
            <person name="Scheuring C.F."/>
            <person name="Smith B.M."/>
            <person name="Sobral B.W."/>
            <person name="Terry A."/>
            <person name="Torto-Alalibo T.A."/>
            <person name="Win J."/>
            <person name="Xu Z."/>
            <person name="Zhang H."/>
            <person name="Grigoriev I.V."/>
            <person name="Rokhsar D.S."/>
            <person name="Boore J.L."/>
        </authorList>
    </citation>
    <scope>NUCLEOTIDE SEQUENCE [LARGE SCALE GENOMIC DNA]</scope>
    <source>
        <strain evidence="2 3">P6497</strain>
    </source>
</reference>
<dbReference type="RefSeq" id="XP_009519611.1">
    <property type="nucleotide sequence ID" value="XM_009521316.1"/>
</dbReference>
<evidence type="ECO:0000256" key="1">
    <source>
        <dbReference type="SAM" id="MobiDB-lite"/>
    </source>
</evidence>